<feature type="transmembrane region" description="Helical" evidence="1">
    <location>
        <begin position="43"/>
        <end position="61"/>
    </location>
</feature>
<name>A0AAV5SZV1_9BILA</name>
<comment type="caution">
    <text evidence="2">The sequence shown here is derived from an EMBL/GenBank/DDBJ whole genome shotgun (WGS) entry which is preliminary data.</text>
</comment>
<feature type="transmembrane region" description="Helical" evidence="1">
    <location>
        <begin position="89"/>
        <end position="109"/>
    </location>
</feature>
<evidence type="ECO:0000313" key="3">
    <source>
        <dbReference type="Proteomes" id="UP001432027"/>
    </source>
</evidence>
<dbReference type="AlphaFoldDB" id="A0AAV5SZV1"/>
<protein>
    <recommendedName>
        <fullName evidence="4">G protein-coupled receptor</fullName>
    </recommendedName>
</protein>
<dbReference type="Proteomes" id="UP001432027">
    <property type="component" value="Unassembled WGS sequence"/>
</dbReference>
<keyword evidence="3" id="KW-1185">Reference proteome</keyword>
<evidence type="ECO:0000256" key="1">
    <source>
        <dbReference type="SAM" id="Phobius"/>
    </source>
</evidence>
<accession>A0AAV5SZV1</accession>
<evidence type="ECO:0000313" key="2">
    <source>
        <dbReference type="EMBL" id="GMS87857.1"/>
    </source>
</evidence>
<gene>
    <name evidence="2" type="ORF">PENTCL1PPCAC_10033</name>
</gene>
<keyword evidence="1" id="KW-0812">Transmembrane</keyword>
<dbReference type="EMBL" id="BTSX01000003">
    <property type="protein sequence ID" value="GMS87857.1"/>
    <property type="molecule type" value="Genomic_DNA"/>
</dbReference>
<reference evidence="2" key="1">
    <citation type="submission" date="2023-10" db="EMBL/GenBank/DDBJ databases">
        <title>Genome assembly of Pristionchus species.</title>
        <authorList>
            <person name="Yoshida K."/>
            <person name="Sommer R.J."/>
        </authorList>
    </citation>
    <scope>NUCLEOTIDE SEQUENCE</scope>
    <source>
        <strain evidence="2">RS0144</strain>
    </source>
</reference>
<keyword evidence="1" id="KW-0472">Membrane</keyword>
<feature type="non-terminal residue" evidence="2">
    <location>
        <position position="1"/>
    </location>
</feature>
<sequence>ATGLRLRRVLLKRTCRFLTLDQISNHGGRGDDLTRRGGKGRGLLLVLHVPIPICFLLWFSLHFGEQADFLVNDGGRGDDMTRSGAKVRGFLFVIHVPIPICFLLSLHLGEHAD</sequence>
<proteinExistence type="predicted"/>
<keyword evidence="1" id="KW-1133">Transmembrane helix</keyword>
<evidence type="ECO:0008006" key="4">
    <source>
        <dbReference type="Google" id="ProtNLM"/>
    </source>
</evidence>
<organism evidence="2 3">
    <name type="scientific">Pristionchus entomophagus</name>
    <dbReference type="NCBI Taxonomy" id="358040"/>
    <lineage>
        <taxon>Eukaryota</taxon>
        <taxon>Metazoa</taxon>
        <taxon>Ecdysozoa</taxon>
        <taxon>Nematoda</taxon>
        <taxon>Chromadorea</taxon>
        <taxon>Rhabditida</taxon>
        <taxon>Rhabditina</taxon>
        <taxon>Diplogasteromorpha</taxon>
        <taxon>Diplogasteroidea</taxon>
        <taxon>Neodiplogasteridae</taxon>
        <taxon>Pristionchus</taxon>
    </lineage>
</organism>